<dbReference type="InterPro" id="IPR017853">
    <property type="entry name" value="GH"/>
</dbReference>
<dbReference type="Pfam" id="PF00353">
    <property type="entry name" value="HemolysinCabind"/>
    <property type="match status" value="9"/>
</dbReference>
<dbReference type="RefSeq" id="WP_268941032.1">
    <property type="nucleotide sequence ID" value="NZ_JAPTYD010000004.1"/>
</dbReference>
<dbReference type="PROSITE" id="PS00330">
    <property type="entry name" value="HEMOLYSIN_CALCIUM"/>
    <property type="match status" value="2"/>
</dbReference>
<dbReference type="Proteomes" id="UP001149822">
    <property type="component" value="Unassembled WGS sequence"/>
</dbReference>
<evidence type="ECO:0000256" key="2">
    <source>
        <dbReference type="ARBA" id="ARBA00022525"/>
    </source>
</evidence>
<dbReference type="InterPro" id="IPR011049">
    <property type="entry name" value="Serralysin-like_metalloprot_C"/>
</dbReference>
<feature type="region of interest" description="Disordered" evidence="3">
    <location>
        <begin position="662"/>
        <end position="681"/>
    </location>
</feature>
<protein>
    <submittedName>
        <fullName evidence="4">Calcium-binding protein</fullName>
    </submittedName>
</protein>
<organism evidence="4 5">
    <name type="scientific">Paracoccus benzoatiresistens</name>
    <dbReference type="NCBI Taxonomy" id="2997341"/>
    <lineage>
        <taxon>Bacteria</taxon>
        <taxon>Pseudomonadati</taxon>
        <taxon>Pseudomonadota</taxon>
        <taxon>Alphaproteobacteria</taxon>
        <taxon>Rhodobacterales</taxon>
        <taxon>Paracoccaceae</taxon>
        <taxon>Paracoccus</taxon>
    </lineage>
</organism>
<gene>
    <name evidence="4" type="ORF">OU682_05300</name>
</gene>
<evidence type="ECO:0000313" key="4">
    <source>
        <dbReference type="EMBL" id="MCZ0961032.1"/>
    </source>
</evidence>
<reference evidence="4" key="1">
    <citation type="submission" date="2022-12" db="EMBL/GenBank/DDBJ databases">
        <title>Paracoccus sp. EF6 isolated from a lake water.</title>
        <authorList>
            <person name="Liu H."/>
        </authorList>
    </citation>
    <scope>NUCLEOTIDE SEQUENCE</scope>
    <source>
        <strain evidence="4">EF6</strain>
    </source>
</reference>
<comment type="subcellular location">
    <subcellularLocation>
        <location evidence="1">Secreted</location>
    </subcellularLocation>
</comment>
<evidence type="ECO:0000313" key="5">
    <source>
        <dbReference type="Proteomes" id="UP001149822"/>
    </source>
</evidence>
<dbReference type="SUPFAM" id="SSF51120">
    <property type="entry name" value="beta-Roll"/>
    <property type="match status" value="4"/>
</dbReference>
<dbReference type="InterPro" id="IPR018511">
    <property type="entry name" value="Hemolysin-typ_Ca-bd_CS"/>
</dbReference>
<dbReference type="PRINTS" id="PR00313">
    <property type="entry name" value="CABNDNGRPT"/>
</dbReference>
<accession>A0ABT4J342</accession>
<dbReference type="Gene3D" id="2.150.10.10">
    <property type="entry name" value="Serralysin-like metalloprotease, C-terminal"/>
    <property type="match status" value="7"/>
</dbReference>
<dbReference type="InterPro" id="IPR001343">
    <property type="entry name" value="Hemolysn_Ca-bd"/>
</dbReference>
<name>A0ABT4J342_9RHOB</name>
<dbReference type="EMBL" id="JAPTYD010000004">
    <property type="protein sequence ID" value="MCZ0961032.1"/>
    <property type="molecule type" value="Genomic_DNA"/>
</dbReference>
<dbReference type="InterPro" id="IPR050557">
    <property type="entry name" value="RTX_toxin/Mannuronan_C5-epim"/>
</dbReference>
<keyword evidence="5" id="KW-1185">Reference proteome</keyword>
<proteinExistence type="predicted"/>
<evidence type="ECO:0000256" key="3">
    <source>
        <dbReference type="SAM" id="MobiDB-lite"/>
    </source>
</evidence>
<dbReference type="Gene3D" id="3.20.20.80">
    <property type="entry name" value="Glycosidases"/>
    <property type="match status" value="1"/>
</dbReference>
<dbReference type="SUPFAM" id="SSF51445">
    <property type="entry name" value="(Trans)glycosidases"/>
    <property type="match status" value="1"/>
</dbReference>
<dbReference type="PANTHER" id="PTHR38340">
    <property type="entry name" value="S-LAYER PROTEIN"/>
    <property type="match status" value="1"/>
</dbReference>
<dbReference type="PANTHER" id="PTHR38340:SF1">
    <property type="entry name" value="S-LAYER PROTEIN"/>
    <property type="match status" value="1"/>
</dbReference>
<sequence length="991" mass="102414">MSATTEIRMINLQVMAEDAIQADKAAGTYASNFASDAKYYLWQSGFQTIPTGMEGQPEAYAQLLRSSLPDINTIRLGFNNWSFNEDGTLDPMFERFLTEATRQGFEFVFVYADGEAQRLGQDGTLDLAAMRDGLTGSVHDRMVSSWDKMLDWLDAHPEVAAAVYALEAVNEPASYSRAETLGGGTGEFVRLYGDHMAEIAHLIEARSDARIMVGGWAYSSLFDILAETAASSGEGSVLDQIRTAAGADLVWSAHLYPDWAAGAGQDFQGMAEFVSQRYDALGDDDLIITETNLEGHTAGMAFWMARAYEVFSEAGIGLGWFPGAETGASSFVMINNGKVVNFLHPDIYAQGMNAFLLGESDPDHASAENLVARLLRGNVHDESGARLATVDGLGYAAGHAGNDMLVGIERAINMLYGGTGYDSLSGTGGRDHLFGQGDGDTLFGFAGDDILMGGDGDDLLNGGAGNDILTGGRGGDRFVLDDGGEDVLTDFRGDLGDQIVLGGRVWTEPELSASGSLVDHDGDGIADDLVMAWAGGKVVLLNHRRPDGIVQATEGDDNVAVGYVDVEGDKFTWEGAKIQGLGGNDTINGSMLDDTLEGGNGDDVLTGRTGNDLLSGGEGMDNIVGHDGADTLDGGSGNDLLYGESGNDLIGAGIGNDRVTGGSGRDTLNGHEGDDTIDGGGYDDLVNGGADNDNLAGAAGNDTMNGDAGSDVLSGGYGHDRLVGGDGNDSIDGNGDNDLIDGGIGDDTLVGSSGNDTLVGSTGIDVLSGGSGNDTYVVDSLDDRASESWDAGLDEVQSWVSWTLGANFENLLLTSGHIDGTGNTLANFMLGNAGRNMLEGAAGNDTLDGASGNDIVSGGAGNDVLIAGAGSDRVIGGQGTDLLTGSQGADLFVFQAAAESAPGGRDTITDFSVAGGDRIDLLTIDAQVGRAGDQAFSFIGAKAFTGTAGELSAYGAAGRTVIAADINGDRVSDFEILLEGSIALSADSFLL</sequence>
<keyword evidence="2" id="KW-0964">Secreted</keyword>
<comment type="caution">
    <text evidence="4">The sequence shown here is derived from an EMBL/GenBank/DDBJ whole genome shotgun (WGS) entry which is preliminary data.</text>
</comment>
<evidence type="ECO:0000256" key="1">
    <source>
        <dbReference type="ARBA" id="ARBA00004613"/>
    </source>
</evidence>